<dbReference type="InterPro" id="IPR003790">
    <property type="entry name" value="GHL10"/>
</dbReference>
<sequence length="551" mass="60603">MKTEMAPLSLALAGPVSRRAVLSAAVAVLGGAVLGPGLVAAPAAAAVIRNHVYTISSRNTFTSATYPRTEFRALWTASVVNIDWPSKSGLPVATQQAELRSILDLAVSRNLNAVLLQVRPAADRMWKATLGEPWSKYLTGTQGTDPGYDPLAYAISEAHKRGIALHAWINPFRVSMDTSLSSLVASHPARLNPSWSFVYGPRRYYNPGIPAVRTFIRNVVVDLVKRYDVDGVHFDDYFYPYPVAGVSIPDSSTYNTYKGSFTSISSWRRNNINVFVRDTHAAIHAAKPRVVFGIGPFGIWANSSSSSLGSATSGLESFYALYADTRRWVKEGWVDYIAPQLYWYQGYTVANYNVLVDWWAKQVAGTSVKLYTGEAAYKVGDPATPAWQDPNELRDHVTKCRSVPAVRGQAYYNTTAVRANKLNAIGILKAAKYARPGLPVPYTQLNSVRPYTPTIAKAVREGSGVRLSWTSSSSGEPIKLIAIWRWESTGSIVPYIQSTGTYLRSVRRRTASAQSWLDSGVVLGHYYWYMIQSISQTGVDSSRATAIFIRA</sequence>
<keyword evidence="1" id="KW-0732">Signal</keyword>
<dbReference type="InterPro" id="IPR017853">
    <property type="entry name" value="GH"/>
</dbReference>
<protein>
    <submittedName>
        <fullName evidence="3">Uncharacterized lipoprotein YddW (UPF0748 family)</fullName>
    </submittedName>
</protein>
<proteinExistence type="predicted"/>
<name>A0ABS4WD29_9MICC</name>
<accession>A0ABS4WD29</accession>
<dbReference type="Pfam" id="PF02638">
    <property type="entry name" value="GHL10"/>
    <property type="match status" value="1"/>
</dbReference>
<evidence type="ECO:0000256" key="1">
    <source>
        <dbReference type="ARBA" id="ARBA00022729"/>
    </source>
</evidence>
<dbReference type="SUPFAM" id="SSF51445">
    <property type="entry name" value="(Trans)glycosidases"/>
    <property type="match status" value="1"/>
</dbReference>
<feature type="domain" description="Glycosyl hydrolase-like 10" evidence="2">
    <location>
        <begin position="70"/>
        <end position="383"/>
    </location>
</feature>
<dbReference type="Proteomes" id="UP000766570">
    <property type="component" value="Unassembled WGS sequence"/>
</dbReference>
<dbReference type="EMBL" id="JAGIOE010000001">
    <property type="protein sequence ID" value="MBP2374092.1"/>
    <property type="molecule type" value="Genomic_DNA"/>
</dbReference>
<dbReference type="Gene3D" id="2.60.40.10">
    <property type="entry name" value="Immunoglobulins"/>
    <property type="match status" value="1"/>
</dbReference>
<evidence type="ECO:0000313" key="3">
    <source>
        <dbReference type="EMBL" id="MBP2374092.1"/>
    </source>
</evidence>
<organism evidence="3 4">
    <name type="scientific">Paeniglutamicibacter psychrophenolicus</name>
    <dbReference type="NCBI Taxonomy" id="257454"/>
    <lineage>
        <taxon>Bacteria</taxon>
        <taxon>Bacillati</taxon>
        <taxon>Actinomycetota</taxon>
        <taxon>Actinomycetes</taxon>
        <taxon>Micrococcales</taxon>
        <taxon>Micrococcaceae</taxon>
        <taxon>Paeniglutamicibacter</taxon>
    </lineage>
</organism>
<dbReference type="RefSeq" id="WP_209907160.1">
    <property type="nucleotide sequence ID" value="NZ_JAGIOE010000001.1"/>
</dbReference>
<keyword evidence="4" id="KW-1185">Reference proteome</keyword>
<keyword evidence="3" id="KW-0449">Lipoprotein</keyword>
<evidence type="ECO:0000259" key="2">
    <source>
        <dbReference type="Pfam" id="PF02638"/>
    </source>
</evidence>
<dbReference type="PANTHER" id="PTHR43405">
    <property type="entry name" value="GLYCOSYL HYDROLASE DIGH"/>
    <property type="match status" value="1"/>
</dbReference>
<dbReference type="Gene3D" id="3.20.20.80">
    <property type="entry name" value="Glycosidases"/>
    <property type="match status" value="1"/>
</dbReference>
<dbReference type="InterPro" id="IPR006311">
    <property type="entry name" value="TAT_signal"/>
</dbReference>
<reference evidence="3 4" key="1">
    <citation type="submission" date="2021-03" db="EMBL/GenBank/DDBJ databases">
        <title>Sequencing the genomes of 1000 actinobacteria strains.</title>
        <authorList>
            <person name="Klenk H.-P."/>
        </authorList>
    </citation>
    <scope>NUCLEOTIDE SEQUENCE [LARGE SCALE GENOMIC DNA]</scope>
    <source>
        <strain evidence="3 4">DSM 15454</strain>
    </source>
</reference>
<dbReference type="InterPro" id="IPR013783">
    <property type="entry name" value="Ig-like_fold"/>
</dbReference>
<gene>
    <name evidence="3" type="ORF">JOF46_002004</name>
</gene>
<dbReference type="PROSITE" id="PS51318">
    <property type="entry name" value="TAT"/>
    <property type="match status" value="1"/>
</dbReference>
<dbReference type="InterPro" id="IPR052177">
    <property type="entry name" value="Divisome_Glycosyl_Hydrolase"/>
</dbReference>
<dbReference type="PANTHER" id="PTHR43405:SF1">
    <property type="entry name" value="GLYCOSYL HYDROLASE DIGH"/>
    <property type="match status" value="1"/>
</dbReference>
<comment type="caution">
    <text evidence="3">The sequence shown here is derived from an EMBL/GenBank/DDBJ whole genome shotgun (WGS) entry which is preliminary data.</text>
</comment>
<evidence type="ECO:0000313" key="4">
    <source>
        <dbReference type="Proteomes" id="UP000766570"/>
    </source>
</evidence>